<evidence type="ECO:0000256" key="1">
    <source>
        <dbReference type="SAM" id="MobiDB-lite"/>
    </source>
</evidence>
<evidence type="ECO:0000256" key="2">
    <source>
        <dbReference type="SAM" id="Phobius"/>
    </source>
</evidence>
<keyword evidence="2" id="KW-0472">Membrane</keyword>
<evidence type="ECO:0000313" key="5">
    <source>
        <dbReference type="Proteomes" id="UP000077266"/>
    </source>
</evidence>
<feature type="transmembrane region" description="Helical" evidence="2">
    <location>
        <begin position="37"/>
        <end position="61"/>
    </location>
</feature>
<feature type="compositionally biased region" description="Low complexity" evidence="1">
    <location>
        <begin position="87"/>
        <end position="96"/>
    </location>
</feature>
<feature type="compositionally biased region" description="Pro residues" evidence="1">
    <location>
        <begin position="97"/>
        <end position="112"/>
    </location>
</feature>
<keyword evidence="2" id="KW-1133">Transmembrane helix</keyword>
<feature type="compositionally biased region" description="Low complexity" evidence="1">
    <location>
        <begin position="113"/>
        <end position="123"/>
    </location>
</feature>
<accession>A0A165Q5J6</accession>
<name>A0A165Q5J6_EXIGL</name>
<feature type="region of interest" description="Disordered" evidence="1">
    <location>
        <begin position="63"/>
        <end position="123"/>
    </location>
</feature>
<organism evidence="4 5">
    <name type="scientific">Exidia glandulosa HHB12029</name>
    <dbReference type="NCBI Taxonomy" id="1314781"/>
    <lineage>
        <taxon>Eukaryota</taxon>
        <taxon>Fungi</taxon>
        <taxon>Dikarya</taxon>
        <taxon>Basidiomycota</taxon>
        <taxon>Agaricomycotina</taxon>
        <taxon>Agaricomycetes</taxon>
        <taxon>Auriculariales</taxon>
        <taxon>Exidiaceae</taxon>
        <taxon>Exidia</taxon>
    </lineage>
</organism>
<feature type="signal peptide" evidence="3">
    <location>
        <begin position="1"/>
        <end position="21"/>
    </location>
</feature>
<dbReference type="InParanoid" id="A0A165Q5J6"/>
<dbReference type="Proteomes" id="UP000077266">
    <property type="component" value="Unassembled WGS sequence"/>
</dbReference>
<evidence type="ECO:0000256" key="3">
    <source>
        <dbReference type="SAM" id="SignalP"/>
    </source>
</evidence>
<evidence type="ECO:0000313" key="4">
    <source>
        <dbReference type="EMBL" id="KZW03111.1"/>
    </source>
</evidence>
<dbReference type="EMBL" id="KV425885">
    <property type="protein sequence ID" value="KZW03111.1"/>
    <property type="molecule type" value="Genomic_DNA"/>
</dbReference>
<keyword evidence="3" id="KW-0732">Signal</keyword>
<sequence length="123" mass="12631">MKSILATTALVLLASAHAVEARVYRHGIYYGGGRVGFIIGMVILGLFCFFALIYCCLGCTLGGSGRRSRGTLPRFNTRRKASSAGGAPAMTSTASAVPPPAYAPPPGPPPAAAPAFPQPVHST</sequence>
<proteinExistence type="predicted"/>
<reference evidence="4 5" key="1">
    <citation type="journal article" date="2016" name="Mol. Biol. Evol.">
        <title>Comparative Genomics of Early-Diverging Mushroom-Forming Fungi Provides Insights into the Origins of Lignocellulose Decay Capabilities.</title>
        <authorList>
            <person name="Nagy L.G."/>
            <person name="Riley R."/>
            <person name="Tritt A."/>
            <person name="Adam C."/>
            <person name="Daum C."/>
            <person name="Floudas D."/>
            <person name="Sun H."/>
            <person name="Yadav J.S."/>
            <person name="Pangilinan J."/>
            <person name="Larsson K.H."/>
            <person name="Matsuura K."/>
            <person name="Barry K."/>
            <person name="Labutti K."/>
            <person name="Kuo R."/>
            <person name="Ohm R.A."/>
            <person name="Bhattacharya S.S."/>
            <person name="Shirouzu T."/>
            <person name="Yoshinaga Y."/>
            <person name="Martin F.M."/>
            <person name="Grigoriev I.V."/>
            <person name="Hibbett D.S."/>
        </authorList>
    </citation>
    <scope>NUCLEOTIDE SEQUENCE [LARGE SCALE GENOMIC DNA]</scope>
    <source>
        <strain evidence="4 5">HHB12029</strain>
    </source>
</reference>
<protein>
    <submittedName>
        <fullName evidence="4">Uncharacterized protein</fullName>
    </submittedName>
</protein>
<gene>
    <name evidence="4" type="ORF">EXIGLDRAFT_320607</name>
</gene>
<keyword evidence="5" id="KW-1185">Reference proteome</keyword>
<dbReference type="AlphaFoldDB" id="A0A165Q5J6"/>
<feature type="chain" id="PRO_5007864790" evidence="3">
    <location>
        <begin position="22"/>
        <end position="123"/>
    </location>
</feature>
<keyword evidence="2" id="KW-0812">Transmembrane</keyword>